<gene>
    <name evidence="8" type="ORF">HBP98_17225</name>
</gene>
<dbReference type="InterPro" id="IPR032689">
    <property type="entry name" value="TraG-D_C"/>
</dbReference>
<evidence type="ECO:0000256" key="3">
    <source>
        <dbReference type="ARBA" id="ARBA00022692"/>
    </source>
</evidence>
<feature type="transmembrane region" description="Helical" evidence="6">
    <location>
        <begin position="120"/>
        <end position="146"/>
    </location>
</feature>
<dbReference type="PANTHER" id="PTHR37937">
    <property type="entry name" value="CONJUGATIVE TRANSFER: DNA TRANSPORT"/>
    <property type="match status" value="1"/>
</dbReference>
<organism evidence="8 9">
    <name type="scientific">Listeria booriae</name>
    <dbReference type="NCBI Taxonomy" id="1552123"/>
    <lineage>
        <taxon>Bacteria</taxon>
        <taxon>Bacillati</taxon>
        <taxon>Bacillota</taxon>
        <taxon>Bacilli</taxon>
        <taxon>Bacillales</taxon>
        <taxon>Listeriaceae</taxon>
        <taxon>Listeria</taxon>
    </lineage>
</organism>
<sequence>MLNKNLFGQDEGRKAKEEPKTRLQATSIIIACIGFVFYPFVIAGFLFVSPLLYYHFVVDRKQRGASVTYEPMLYRYQKYFRMGSGFLLLLNAFAFAKWMPRSYLSAYELFPMQQIGSPLMIGWGTLPAFIAGGVLFACLIMLLFILADKQKIETAEERRNRIKRSKEYLERRKNRFRNAAQIDDPYAEVTTKGSKKTIAERNAQRMESIYIGIDEYGQDAWLPRKEMNQHTFVAGTTGAGKTTLLEVFLNDAGRMGNPVLFIDGKGSPDTRRSVEEYAKKHNRPLKIFSDEHDLRYNPIKYGNSIVIKDKLISMAKTESTFYSTAAEKLLMFTTQLMDQAPKLKRDFPTFSRLLNGSYVLEVFEGTIDWDSIDYDKLYKRYSDLFDGMMQKVSEEPEQQAEKAQEVDEEEEVVGTRGRLMARQNFAQKHPEQGDTIKQLLKKIPIYRRLKMVKKEMTPGLQSLFFDLLESYEASEGGIFNLYSLADNLRSNVDLLLKSEIGYLFDTSKGKGNELDLMEVDAENAIVYVALNGLIYQEFIESLAHFFVGEVNFLASYRYKQIDQLKQQGQDGELKPFFFMCDEPSTYISDNFMDTVNKTRGAGVHAVFSPQTITDLKLKNELLAKILVGNANTYLIGRLNDPEEAEYISKLVGTFKDIELTEVIQQEAGFGNANRINWSGDKGSKREVSSFKIHPDTIKELKKGEFVFYRKASEEYEEPHTVYVRKP</sequence>
<dbReference type="RefSeq" id="WP_185620149.1">
    <property type="nucleotide sequence ID" value="NZ_JAARMV010000009.1"/>
</dbReference>
<dbReference type="PANTHER" id="PTHR37937:SF1">
    <property type="entry name" value="CONJUGATIVE TRANSFER: DNA TRANSPORT"/>
    <property type="match status" value="1"/>
</dbReference>
<dbReference type="Gene3D" id="3.40.50.300">
    <property type="entry name" value="P-loop containing nucleotide triphosphate hydrolases"/>
    <property type="match status" value="2"/>
</dbReference>
<protein>
    <submittedName>
        <fullName evidence="8">DUF853 family protein</fullName>
    </submittedName>
</protein>
<feature type="domain" description="TraD/TraG TraM recognition site" evidence="7">
    <location>
        <begin position="575"/>
        <end position="676"/>
    </location>
</feature>
<evidence type="ECO:0000256" key="2">
    <source>
        <dbReference type="ARBA" id="ARBA00022475"/>
    </source>
</evidence>
<evidence type="ECO:0000256" key="1">
    <source>
        <dbReference type="ARBA" id="ARBA00004651"/>
    </source>
</evidence>
<dbReference type="Proteomes" id="UP000546244">
    <property type="component" value="Unassembled WGS sequence"/>
</dbReference>
<comment type="subcellular location">
    <subcellularLocation>
        <location evidence="1">Cell membrane</location>
        <topology evidence="1">Multi-pass membrane protein</topology>
    </subcellularLocation>
</comment>
<proteinExistence type="predicted"/>
<feature type="transmembrane region" description="Helical" evidence="6">
    <location>
        <begin position="28"/>
        <end position="58"/>
    </location>
</feature>
<dbReference type="AlphaFoldDB" id="A0A7X1A9H7"/>
<dbReference type="EMBL" id="JAARMV010000009">
    <property type="protein sequence ID" value="MBC2373756.1"/>
    <property type="molecule type" value="Genomic_DNA"/>
</dbReference>
<comment type="caution">
    <text evidence="8">The sequence shown here is derived from an EMBL/GenBank/DDBJ whole genome shotgun (WGS) entry which is preliminary data.</text>
</comment>
<evidence type="ECO:0000256" key="5">
    <source>
        <dbReference type="ARBA" id="ARBA00023136"/>
    </source>
</evidence>
<dbReference type="GO" id="GO:0005886">
    <property type="term" value="C:plasma membrane"/>
    <property type="evidence" value="ECO:0007669"/>
    <property type="project" value="UniProtKB-SubCell"/>
</dbReference>
<evidence type="ECO:0000256" key="6">
    <source>
        <dbReference type="SAM" id="Phobius"/>
    </source>
</evidence>
<dbReference type="Pfam" id="PF12696">
    <property type="entry name" value="TraG-D_C"/>
    <property type="match status" value="1"/>
</dbReference>
<dbReference type="InterPro" id="IPR027417">
    <property type="entry name" value="P-loop_NTPase"/>
</dbReference>
<evidence type="ECO:0000256" key="4">
    <source>
        <dbReference type="ARBA" id="ARBA00022989"/>
    </source>
</evidence>
<feature type="transmembrane region" description="Helical" evidence="6">
    <location>
        <begin position="79"/>
        <end position="100"/>
    </location>
</feature>
<keyword evidence="2" id="KW-1003">Cell membrane</keyword>
<keyword evidence="5 6" id="KW-0472">Membrane</keyword>
<evidence type="ECO:0000313" key="8">
    <source>
        <dbReference type="EMBL" id="MBC2373756.1"/>
    </source>
</evidence>
<keyword evidence="4 6" id="KW-1133">Transmembrane helix</keyword>
<keyword evidence="3 6" id="KW-0812">Transmembrane</keyword>
<name>A0A7X1A9H7_9LIST</name>
<evidence type="ECO:0000313" key="9">
    <source>
        <dbReference type="Proteomes" id="UP000546244"/>
    </source>
</evidence>
<dbReference type="InterPro" id="IPR051539">
    <property type="entry name" value="T4SS-coupling_protein"/>
</dbReference>
<dbReference type="SUPFAM" id="SSF52540">
    <property type="entry name" value="P-loop containing nucleoside triphosphate hydrolases"/>
    <property type="match status" value="1"/>
</dbReference>
<evidence type="ECO:0000259" key="7">
    <source>
        <dbReference type="Pfam" id="PF12696"/>
    </source>
</evidence>
<accession>A0A7X1A9H7</accession>
<reference evidence="8 9" key="1">
    <citation type="submission" date="2020-03" db="EMBL/GenBank/DDBJ databases">
        <title>Soil Listeria distribution.</title>
        <authorList>
            <person name="Liao J."/>
            <person name="Wiedmann M."/>
        </authorList>
    </citation>
    <scope>NUCLEOTIDE SEQUENCE [LARGE SCALE GENOMIC DNA]</scope>
    <source>
        <strain evidence="8 9">FSL L7-1850</strain>
    </source>
</reference>